<keyword evidence="2" id="KW-1185">Reference proteome</keyword>
<comment type="caution">
    <text evidence="1">The sequence shown here is derived from an EMBL/GenBank/DDBJ whole genome shotgun (WGS) entry which is preliminary data.</text>
</comment>
<evidence type="ECO:0008006" key="3">
    <source>
        <dbReference type="Google" id="ProtNLM"/>
    </source>
</evidence>
<evidence type="ECO:0000313" key="1">
    <source>
        <dbReference type="EMBL" id="MDQ7251199.1"/>
    </source>
</evidence>
<organism evidence="1 2">
    <name type="scientific">Dongia sedimenti</name>
    <dbReference type="NCBI Taxonomy" id="3064282"/>
    <lineage>
        <taxon>Bacteria</taxon>
        <taxon>Pseudomonadati</taxon>
        <taxon>Pseudomonadota</taxon>
        <taxon>Alphaproteobacteria</taxon>
        <taxon>Rhodospirillales</taxon>
        <taxon>Dongiaceae</taxon>
        <taxon>Dongia</taxon>
    </lineage>
</organism>
<protein>
    <recommendedName>
        <fullName evidence="3">XRE family transcriptional regulator</fullName>
    </recommendedName>
</protein>
<proteinExistence type="predicted"/>
<evidence type="ECO:0000313" key="2">
    <source>
        <dbReference type="Proteomes" id="UP001230156"/>
    </source>
</evidence>
<gene>
    <name evidence="1" type="ORF">Q8A70_26160</name>
</gene>
<sequence>MAATEEREINAVAEYKRVLARVLENRPSGTRQRLAVALGKNRSFVSQIANPSYSTPIPVPHLEIIFEICLFPANERKAFLEAYGRAHPGKLERTRHRKDHRLRPVTVYVPDLEDDAKNHALDRLLADIATRIGKLTED</sequence>
<accession>A0ABU0YTZ4</accession>
<reference evidence="2" key="1">
    <citation type="submission" date="2023-08" db="EMBL/GenBank/DDBJ databases">
        <title>Rhodospirillaceae gen. nov., a novel taxon isolated from the Yangtze River Yuezi River estuary sludge.</title>
        <authorList>
            <person name="Ruan L."/>
        </authorList>
    </citation>
    <scope>NUCLEOTIDE SEQUENCE [LARGE SCALE GENOMIC DNA]</scope>
    <source>
        <strain evidence="2">R-7</strain>
    </source>
</reference>
<name>A0ABU0YTZ4_9PROT</name>
<dbReference type="EMBL" id="JAUYVI010000009">
    <property type="protein sequence ID" value="MDQ7251199.1"/>
    <property type="molecule type" value="Genomic_DNA"/>
</dbReference>
<dbReference type="RefSeq" id="WP_379961328.1">
    <property type="nucleotide sequence ID" value="NZ_JAUYVI010000009.1"/>
</dbReference>
<dbReference type="Proteomes" id="UP001230156">
    <property type="component" value="Unassembled WGS sequence"/>
</dbReference>